<name>A0A9N8WQF4_9GLOM</name>
<dbReference type="EMBL" id="CAJVPL010000406">
    <property type="protein sequence ID" value="CAG8493135.1"/>
    <property type="molecule type" value="Genomic_DNA"/>
</dbReference>
<evidence type="ECO:0000313" key="2">
    <source>
        <dbReference type="Proteomes" id="UP000789831"/>
    </source>
</evidence>
<organism evidence="1 2">
    <name type="scientific">Ambispora gerdemannii</name>
    <dbReference type="NCBI Taxonomy" id="144530"/>
    <lineage>
        <taxon>Eukaryota</taxon>
        <taxon>Fungi</taxon>
        <taxon>Fungi incertae sedis</taxon>
        <taxon>Mucoromycota</taxon>
        <taxon>Glomeromycotina</taxon>
        <taxon>Glomeromycetes</taxon>
        <taxon>Archaeosporales</taxon>
        <taxon>Ambisporaceae</taxon>
        <taxon>Ambispora</taxon>
    </lineage>
</organism>
<protein>
    <submittedName>
        <fullName evidence="1">8849_t:CDS:1</fullName>
    </submittedName>
</protein>
<dbReference type="AlphaFoldDB" id="A0A9N8WQF4"/>
<reference evidence="1" key="1">
    <citation type="submission" date="2021-06" db="EMBL/GenBank/DDBJ databases">
        <authorList>
            <person name="Kallberg Y."/>
            <person name="Tangrot J."/>
            <person name="Rosling A."/>
        </authorList>
    </citation>
    <scope>NUCLEOTIDE SEQUENCE</scope>
    <source>
        <strain evidence="1">MT106</strain>
    </source>
</reference>
<accession>A0A9N8WQF4</accession>
<proteinExistence type="predicted"/>
<sequence>MENETWEEIFEWEVEEDLDLAGRLTIRSISINTDNNNNSDIFNPEFSFSSSSSEESEDEIYEFIETYKRPTYANILKGFPVTSNTKNLLPPQFTTSYPRKALNNETNNNQFTTTTSRTVNYPKTELSSSNESIYDNEKEKYRIQRRRERKEIAKIHDRRLYGQLLTAEEIDKKYVNLKACRKAMKFRKKSKDK</sequence>
<gene>
    <name evidence="1" type="ORF">AGERDE_LOCUS3858</name>
</gene>
<comment type="caution">
    <text evidence="1">The sequence shown here is derived from an EMBL/GenBank/DDBJ whole genome shotgun (WGS) entry which is preliminary data.</text>
</comment>
<dbReference type="Proteomes" id="UP000789831">
    <property type="component" value="Unassembled WGS sequence"/>
</dbReference>
<evidence type="ECO:0000313" key="1">
    <source>
        <dbReference type="EMBL" id="CAG8493135.1"/>
    </source>
</evidence>
<keyword evidence="2" id="KW-1185">Reference proteome</keyword>
<dbReference type="OrthoDB" id="10541974at2759"/>